<sequence>MSKNKELSIVVPVYECEDSLVELYKRLAKTLEDMNLPYEIILVDDGDPSNAWKLICELAQKDKNVKGIKLSRNFGQHPAISAGLENSNGQWIVVMDGDLQHKPEDIPKLYSKALKGKDIVFAKRSLRRDNFWKILSSKLFYKVFSYLTDTTWDSSATNFGIYKKRVIKAVMSMPESQKYFPVMVRWVGFESS</sequence>
<evidence type="ECO:0000256" key="6">
    <source>
        <dbReference type="ARBA" id="ARBA00022989"/>
    </source>
</evidence>
<feature type="non-terminal residue" evidence="9">
    <location>
        <position position="192"/>
    </location>
</feature>
<evidence type="ECO:0000256" key="5">
    <source>
        <dbReference type="ARBA" id="ARBA00022985"/>
    </source>
</evidence>
<evidence type="ECO:0000256" key="7">
    <source>
        <dbReference type="ARBA" id="ARBA00023136"/>
    </source>
</evidence>
<dbReference type="Gene3D" id="3.90.550.10">
    <property type="entry name" value="Spore Coat Polysaccharide Biosynthesis Protein SpsA, Chain A"/>
    <property type="match status" value="1"/>
</dbReference>
<proteinExistence type="predicted"/>
<keyword evidence="7" id="KW-0472">Membrane</keyword>
<dbReference type="GO" id="GO:0016757">
    <property type="term" value="F:glycosyltransferase activity"/>
    <property type="evidence" value="ECO:0007669"/>
    <property type="project" value="UniProtKB-KW"/>
</dbReference>
<dbReference type="GO" id="GO:0005886">
    <property type="term" value="C:plasma membrane"/>
    <property type="evidence" value="ECO:0007669"/>
    <property type="project" value="TreeGrafter"/>
</dbReference>
<evidence type="ECO:0000256" key="3">
    <source>
        <dbReference type="ARBA" id="ARBA00022679"/>
    </source>
</evidence>
<feature type="domain" description="Glycosyltransferase 2-like" evidence="8">
    <location>
        <begin position="8"/>
        <end position="147"/>
    </location>
</feature>
<keyword evidence="2" id="KW-0328">Glycosyltransferase</keyword>
<dbReference type="EMBL" id="UINC01054647">
    <property type="protein sequence ID" value="SVB72604.1"/>
    <property type="molecule type" value="Genomic_DNA"/>
</dbReference>
<dbReference type="CDD" id="cd04187">
    <property type="entry name" value="DPM1_like_bac"/>
    <property type="match status" value="1"/>
</dbReference>
<evidence type="ECO:0000256" key="1">
    <source>
        <dbReference type="ARBA" id="ARBA00022475"/>
    </source>
</evidence>
<keyword evidence="6" id="KW-1133">Transmembrane helix</keyword>
<evidence type="ECO:0000259" key="8">
    <source>
        <dbReference type="Pfam" id="PF00535"/>
    </source>
</evidence>
<dbReference type="AlphaFoldDB" id="A0A382GD70"/>
<keyword evidence="4" id="KW-0812">Transmembrane</keyword>
<organism evidence="9">
    <name type="scientific">marine metagenome</name>
    <dbReference type="NCBI Taxonomy" id="408172"/>
    <lineage>
        <taxon>unclassified sequences</taxon>
        <taxon>metagenomes</taxon>
        <taxon>ecological metagenomes</taxon>
    </lineage>
</organism>
<dbReference type="GO" id="GO:0009103">
    <property type="term" value="P:lipopolysaccharide biosynthetic process"/>
    <property type="evidence" value="ECO:0007669"/>
    <property type="project" value="UniProtKB-KW"/>
</dbReference>
<gene>
    <name evidence="9" type="ORF">METZ01_LOCUS225458</name>
</gene>
<keyword evidence="5" id="KW-0448">Lipopolysaccharide biosynthesis</keyword>
<dbReference type="Pfam" id="PF00535">
    <property type="entry name" value="Glycos_transf_2"/>
    <property type="match status" value="1"/>
</dbReference>
<dbReference type="SUPFAM" id="SSF53448">
    <property type="entry name" value="Nucleotide-diphospho-sugar transferases"/>
    <property type="match status" value="1"/>
</dbReference>
<dbReference type="PANTHER" id="PTHR48090">
    <property type="entry name" value="UNDECAPRENYL-PHOSPHATE 4-DEOXY-4-FORMAMIDO-L-ARABINOSE TRANSFERASE-RELATED"/>
    <property type="match status" value="1"/>
</dbReference>
<evidence type="ECO:0000256" key="2">
    <source>
        <dbReference type="ARBA" id="ARBA00022676"/>
    </source>
</evidence>
<keyword evidence="1" id="KW-1003">Cell membrane</keyword>
<evidence type="ECO:0000256" key="4">
    <source>
        <dbReference type="ARBA" id="ARBA00022692"/>
    </source>
</evidence>
<dbReference type="InterPro" id="IPR050256">
    <property type="entry name" value="Glycosyltransferase_2"/>
</dbReference>
<dbReference type="InterPro" id="IPR029044">
    <property type="entry name" value="Nucleotide-diphossugar_trans"/>
</dbReference>
<evidence type="ECO:0000313" key="9">
    <source>
        <dbReference type="EMBL" id="SVB72604.1"/>
    </source>
</evidence>
<protein>
    <recommendedName>
        <fullName evidence="8">Glycosyltransferase 2-like domain-containing protein</fullName>
    </recommendedName>
</protein>
<dbReference type="InterPro" id="IPR001173">
    <property type="entry name" value="Glyco_trans_2-like"/>
</dbReference>
<accession>A0A382GD70</accession>
<dbReference type="PANTHER" id="PTHR48090:SF3">
    <property type="entry name" value="UNDECAPRENYL-PHOSPHATE 4-DEOXY-4-FORMAMIDO-L-ARABINOSE TRANSFERASE"/>
    <property type="match status" value="1"/>
</dbReference>
<keyword evidence="3" id="KW-0808">Transferase</keyword>
<reference evidence="9" key="1">
    <citation type="submission" date="2018-05" db="EMBL/GenBank/DDBJ databases">
        <authorList>
            <person name="Lanie J.A."/>
            <person name="Ng W.-L."/>
            <person name="Kazmierczak K.M."/>
            <person name="Andrzejewski T.M."/>
            <person name="Davidsen T.M."/>
            <person name="Wayne K.J."/>
            <person name="Tettelin H."/>
            <person name="Glass J.I."/>
            <person name="Rusch D."/>
            <person name="Podicherti R."/>
            <person name="Tsui H.-C.T."/>
            <person name="Winkler M.E."/>
        </authorList>
    </citation>
    <scope>NUCLEOTIDE SEQUENCE</scope>
</reference>
<name>A0A382GD70_9ZZZZ</name>